<comment type="similarity">
    <text evidence="1">Belongs to the short-chain dehydrogenases/reductases (SDR) family.</text>
</comment>
<evidence type="ECO:0000256" key="1">
    <source>
        <dbReference type="ARBA" id="ARBA00006484"/>
    </source>
</evidence>
<dbReference type="Gene3D" id="3.40.50.720">
    <property type="entry name" value="NAD(P)-binding Rossmann-like Domain"/>
    <property type="match status" value="1"/>
</dbReference>
<dbReference type="EMBL" id="CP018081">
    <property type="protein sequence ID" value="APE46242.1"/>
    <property type="molecule type" value="Genomic_DNA"/>
</dbReference>
<dbReference type="InterPro" id="IPR002347">
    <property type="entry name" value="SDR_fam"/>
</dbReference>
<keyword evidence="2" id="KW-0614">Plasmid</keyword>
<proteinExistence type="inferred from homology"/>
<name>A0A1J0WPK1_9RHOB</name>
<dbReference type="PRINTS" id="PR00081">
    <property type="entry name" value="GDHRDH"/>
</dbReference>
<dbReference type="AlphaFoldDB" id="A0A1J0WPK1"/>
<geneLocation type="plasmid" evidence="2 3">
    <name>unnamed5</name>
</geneLocation>
<organism evidence="2 3">
    <name type="scientific">Sulfitobacter alexandrii</name>
    <dbReference type="NCBI Taxonomy" id="1917485"/>
    <lineage>
        <taxon>Bacteria</taxon>
        <taxon>Pseudomonadati</taxon>
        <taxon>Pseudomonadota</taxon>
        <taxon>Alphaproteobacteria</taxon>
        <taxon>Rhodobacterales</taxon>
        <taxon>Roseobacteraceae</taxon>
        <taxon>Sulfitobacter</taxon>
    </lineage>
</organism>
<sequence length="245" mass="25802">MQGDVTNGGETQRAKVAVVTAASSGIGLGAARALAARGWSLVLMSRSEKIEAAAAELGATALRGDVTNDDDIARLISTAMDLHGRIDGAVINTGHPPKGEILELTDDDWHTAMEIILMPTVRAMRHLAPIFARQKSGAAVSVSTYAAREPELTYPLSAVFRAALSGFLKLCVARHGGEGWRINAVLPGFVDNYPSKPEALAKIPMGRYAAVEYEMGATIAFLLSEDSGYITGQGLLVDGGLVRAI</sequence>
<protein>
    <submittedName>
        <fullName evidence="2">3-oxoacyl-ACP reductase</fullName>
    </submittedName>
</protein>
<dbReference type="Proteomes" id="UP000181897">
    <property type="component" value="Plasmid unnamed5"/>
</dbReference>
<reference evidence="2 3" key="1">
    <citation type="submission" date="2016-11" db="EMBL/GenBank/DDBJ databases">
        <title>Complete genome sequence of Sulfitobacter sp. AM1-D1, a toxic bacteria associated with marine dinoflagellate Alexandrium minutum in East China Sea.</title>
        <authorList>
            <person name="Yang Q."/>
            <person name="Zhang X."/>
            <person name="Tian X."/>
        </authorList>
    </citation>
    <scope>NUCLEOTIDE SEQUENCE [LARGE SCALE GENOMIC DNA]</scope>
    <source>
        <strain evidence="2 3">AM1-D1</strain>
        <plasmid evidence="2 3">unnamed5</plasmid>
    </source>
</reference>
<dbReference type="RefSeq" id="WP_071974384.1">
    <property type="nucleotide sequence ID" value="NZ_CP018081.1"/>
</dbReference>
<gene>
    <name evidence="2" type="ORF">BOO69_22140</name>
</gene>
<keyword evidence="3" id="KW-1185">Reference proteome</keyword>
<dbReference type="Pfam" id="PF13561">
    <property type="entry name" value="adh_short_C2"/>
    <property type="match status" value="1"/>
</dbReference>
<dbReference type="InterPro" id="IPR050259">
    <property type="entry name" value="SDR"/>
</dbReference>
<accession>A0A1J0WPK1</accession>
<dbReference type="PANTHER" id="PTHR42879:SF6">
    <property type="entry name" value="NADPH-DEPENDENT REDUCTASE BACG"/>
    <property type="match status" value="1"/>
</dbReference>
<evidence type="ECO:0000313" key="2">
    <source>
        <dbReference type="EMBL" id="APE46242.1"/>
    </source>
</evidence>
<dbReference type="InterPro" id="IPR036291">
    <property type="entry name" value="NAD(P)-bd_dom_sf"/>
</dbReference>
<dbReference type="PANTHER" id="PTHR42879">
    <property type="entry name" value="3-OXOACYL-(ACYL-CARRIER-PROTEIN) REDUCTASE"/>
    <property type="match status" value="1"/>
</dbReference>
<dbReference type="SUPFAM" id="SSF51735">
    <property type="entry name" value="NAD(P)-binding Rossmann-fold domains"/>
    <property type="match status" value="1"/>
</dbReference>
<dbReference type="KEGG" id="suam:BOO69_22140"/>
<evidence type="ECO:0000313" key="3">
    <source>
        <dbReference type="Proteomes" id="UP000181897"/>
    </source>
</evidence>